<comment type="subcellular location">
    <subcellularLocation>
        <location evidence="1">Membrane</location>
    </subcellularLocation>
</comment>
<feature type="domain" description="POTRA" evidence="7">
    <location>
        <begin position="298"/>
        <end position="361"/>
    </location>
</feature>
<keyword evidence="5" id="KW-0732">Signal</keyword>
<evidence type="ECO:0000259" key="6">
    <source>
        <dbReference type="Pfam" id="PF01103"/>
    </source>
</evidence>
<comment type="caution">
    <text evidence="8">The sequence shown here is derived from an EMBL/GenBank/DDBJ whole genome shotgun (WGS) entry which is preliminary data.</text>
</comment>
<evidence type="ECO:0000259" key="7">
    <source>
        <dbReference type="Pfam" id="PF07244"/>
    </source>
</evidence>
<feature type="compositionally biased region" description="Pro residues" evidence="4">
    <location>
        <begin position="42"/>
        <end position="56"/>
    </location>
</feature>
<sequence>MQWDVRRRTSRNLALATALFAWPVPALAQVAGTLDAVDAAPPVAPQGPDLPAPGPLSPMDDLPDIGIAWPDLDAPDEVPAATAESPPPASPAAPGTAPAQIAQPAPPAETPPAASVDADAQRRYRIVIDGLDGLAVAKDRLRGQFDALSALVAGERKDANVAQIDRRARSDESMLRELLRAHGYYDARVRTRVEGQGSGVVTVTLIADAGEVYHFSAVELAGLEAAGDKAESLRNAFPVKQDDVVDAAAVNAAVAGLKVALGREGFPFGKIEEPDIVIDHDTHTATLKLAVVPEHARRFGHIEIQGRQLFSVKHLGRIARFSPGDPYDSAKVDDFRRALIQTGLVSSVTITPRAGATSDTVDMAVALERAPRRTIAGELGYGTGEGLRAEVSWQHRNLIKPEGAVTFRGVAGTQEQLIGAQLRRNNFKDRDRVLTAQVLASHTNRDAYDARTLTLGAGLERQTNIIWQKDWTWSLGAELLASDEKDVVGATNIPRRRTFFIAAAPTSLSYDGSDDLLNPMRGFRLAGRVSPEVSFQGSPFAYVKTQFDATGYVPLSDRATIAGRVRVGSILGASRDRIAPSRRFYAGGGGSVRGYGYQRIGPRDLNNDPIGGRSLAEFSLEARVRFGNFGVVPFLDGGNLYTDAFPDFSGLRYGTGLGVRYYSSFGPIRVDVGTPLDRRPGDARVAVYVSLGQAF</sequence>
<evidence type="ECO:0000256" key="2">
    <source>
        <dbReference type="ARBA" id="ARBA00022452"/>
    </source>
</evidence>
<name>A0A2T4HP95_9SPHN</name>
<feature type="domain" description="Bacterial surface antigen (D15)" evidence="6">
    <location>
        <begin position="383"/>
        <end position="695"/>
    </location>
</feature>
<keyword evidence="9" id="KW-1185">Reference proteome</keyword>
<feature type="region of interest" description="Disordered" evidence="4">
    <location>
        <begin position="40"/>
        <end position="117"/>
    </location>
</feature>
<reference evidence="8 9" key="1">
    <citation type="submission" date="2017-11" db="EMBL/GenBank/DDBJ databases">
        <title>Sphingomonas oleivorans sp. nov., isolated from oil-contaminated soil.</title>
        <authorList>
            <person name="Wang L."/>
            <person name="Chen L."/>
        </authorList>
    </citation>
    <scope>NUCLEOTIDE SEQUENCE [LARGE SCALE GENOMIC DNA]</scope>
    <source>
        <strain evidence="8 9">K101</strain>
    </source>
</reference>
<dbReference type="EMBL" id="PHHF01000071">
    <property type="protein sequence ID" value="PTD17633.1"/>
    <property type="molecule type" value="Genomic_DNA"/>
</dbReference>
<dbReference type="Pfam" id="PF01103">
    <property type="entry name" value="Omp85"/>
    <property type="match status" value="1"/>
</dbReference>
<dbReference type="Pfam" id="PF07244">
    <property type="entry name" value="POTRA"/>
    <property type="match status" value="2"/>
</dbReference>
<evidence type="ECO:0000313" key="8">
    <source>
        <dbReference type="EMBL" id="PTD17633.1"/>
    </source>
</evidence>
<organism evidence="8 9">
    <name type="scientific">Edaphosphingomonas fennica</name>
    <dbReference type="NCBI Taxonomy" id="114404"/>
    <lineage>
        <taxon>Bacteria</taxon>
        <taxon>Pseudomonadati</taxon>
        <taxon>Pseudomonadota</taxon>
        <taxon>Alphaproteobacteria</taxon>
        <taxon>Sphingomonadales</taxon>
        <taxon>Rhizorhabdaceae</taxon>
        <taxon>Edaphosphingomonas</taxon>
    </lineage>
</organism>
<keyword evidence="3" id="KW-0472">Membrane</keyword>
<keyword evidence="2" id="KW-0812">Transmembrane</keyword>
<feature type="compositionally biased region" description="Low complexity" evidence="4">
    <location>
        <begin position="92"/>
        <end position="103"/>
    </location>
</feature>
<evidence type="ECO:0000256" key="1">
    <source>
        <dbReference type="ARBA" id="ARBA00004370"/>
    </source>
</evidence>
<dbReference type="AlphaFoldDB" id="A0A2T4HP95"/>
<feature type="signal peptide" evidence="5">
    <location>
        <begin position="1"/>
        <end position="28"/>
    </location>
</feature>
<accession>A0A2T4HP95</accession>
<keyword evidence="2" id="KW-1134">Transmembrane beta strand</keyword>
<evidence type="ECO:0000256" key="4">
    <source>
        <dbReference type="SAM" id="MobiDB-lite"/>
    </source>
</evidence>
<proteinExistence type="predicted"/>
<feature type="domain" description="POTRA" evidence="7">
    <location>
        <begin position="213"/>
        <end position="292"/>
    </location>
</feature>
<dbReference type="GO" id="GO:0019867">
    <property type="term" value="C:outer membrane"/>
    <property type="evidence" value="ECO:0007669"/>
    <property type="project" value="InterPro"/>
</dbReference>
<evidence type="ECO:0000256" key="5">
    <source>
        <dbReference type="SAM" id="SignalP"/>
    </source>
</evidence>
<evidence type="ECO:0000256" key="3">
    <source>
        <dbReference type="ARBA" id="ARBA00023136"/>
    </source>
</evidence>
<dbReference type="Proteomes" id="UP000241206">
    <property type="component" value="Unassembled WGS sequence"/>
</dbReference>
<dbReference type="RefSeq" id="WP_107395602.1">
    <property type="nucleotide sequence ID" value="NZ_PHHF01000071.1"/>
</dbReference>
<dbReference type="Gene3D" id="3.10.20.310">
    <property type="entry name" value="membrane protein fhac"/>
    <property type="match status" value="2"/>
</dbReference>
<evidence type="ECO:0000313" key="9">
    <source>
        <dbReference type="Proteomes" id="UP000241206"/>
    </source>
</evidence>
<dbReference type="InterPro" id="IPR010827">
    <property type="entry name" value="BamA/TamA_POTRA"/>
</dbReference>
<gene>
    <name evidence="8" type="ORF">CV103_16705</name>
</gene>
<protein>
    <submittedName>
        <fullName evidence="8">Uncharacterized protein</fullName>
    </submittedName>
</protein>
<feature type="chain" id="PRO_5015425589" evidence="5">
    <location>
        <begin position="29"/>
        <end position="695"/>
    </location>
</feature>
<dbReference type="Gene3D" id="2.40.160.50">
    <property type="entry name" value="membrane protein fhac: a member of the omp85/tpsb transporter family"/>
    <property type="match status" value="1"/>
</dbReference>
<dbReference type="PANTHER" id="PTHR12815">
    <property type="entry name" value="SORTING AND ASSEMBLY MACHINERY SAMM50 PROTEIN FAMILY MEMBER"/>
    <property type="match status" value="1"/>
</dbReference>
<dbReference type="InterPro" id="IPR000184">
    <property type="entry name" value="Bac_surfAg_D15"/>
</dbReference>
<dbReference type="InterPro" id="IPR039910">
    <property type="entry name" value="D15-like"/>
</dbReference>
<dbReference type="PANTHER" id="PTHR12815:SF42">
    <property type="entry name" value="BACTERIAL SURFACE ANTIGEN (D15) DOMAIN-CONTAINING PROTEIN"/>
    <property type="match status" value="1"/>
</dbReference>